<evidence type="ECO:0000313" key="3">
    <source>
        <dbReference type="Proteomes" id="UP000013827"/>
    </source>
</evidence>
<name>A0A0D3KS50_EMIH1</name>
<dbReference type="Proteomes" id="UP000013827">
    <property type="component" value="Unassembled WGS sequence"/>
</dbReference>
<feature type="region of interest" description="Disordered" evidence="1">
    <location>
        <begin position="359"/>
        <end position="381"/>
    </location>
</feature>
<feature type="region of interest" description="Disordered" evidence="1">
    <location>
        <begin position="82"/>
        <end position="103"/>
    </location>
</feature>
<dbReference type="PaxDb" id="2903-EOD38585"/>
<accession>A0A0D3KS50</accession>
<dbReference type="GeneID" id="17283856"/>
<dbReference type="HOGENOM" id="CLU_726539_0_0_1"/>
<keyword evidence="3" id="KW-1185">Reference proteome</keyword>
<proteinExistence type="predicted"/>
<dbReference type="AlphaFoldDB" id="A0A0D3KS50"/>
<reference evidence="2" key="2">
    <citation type="submission" date="2024-10" db="UniProtKB">
        <authorList>
            <consortium name="EnsemblProtists"/>
        </authorList>
    </citation>
    <scope>IDENTIFICATION</scope>
</reference>
<evidence type="ECO:0000313" key="2">
    <source>
        <dbReference type="EnsemblProtists" id="EOD38585"/>
    </source>
</evidence>
<dbReference type="RefSeq" id="XP_005791014.1">
    <property type="nucleotide sequence ID" value="XM_005790957.1"/>
</dbReference>
<dbReference type="EnsemblProtists" id="EOD38585">
    <property type="protein sequence ID" value="EOD38585"/>
    <property type="gene ID" value="EMIHUDRAFT_224354"/>
</dbReference>
<sequence>MYLPPSSGLADQWACCASMAMPSQASGFGWPAAPALMDPAWVQSPHGCSAPAFHGWGMGQVQPSCGSYLHTGAQQLYPCGGEAWPPPPPEGKPESAVRQSAGGAKAKVKDVSAAEANAVATTLDPADVAPFIARFKNMCIRKDPRFVRLFALNAAQLASTITAGDDELAYLDAYVAGAVQCCLKPDSDAVKLFRKRNDGGHQGSGLYQLQSIARLAVLKPGVEMQNAEAAFKKKTFFVAGMGFVPAQLAAETLKAEFALLTNQCRSHFDVYRAIIGKLPDQISGKRDALADKINEWQSGGFPPWHSYDAFITYVANLLSDGSACVSAGDAGPADAGAGGLEANAAERAGGAPRPPCLICGSPDHGTKQCTRDNLSGGARGP</sequence>
<reference evidence="3" key="1">
    <citation type="journal article" date="2013" name="Nature">
        <title>Pan genome of the phytoplankton Emiliania underpins its global distribution.</title>
        <authorList>
            <person name="Read B.A."/>
            <person name="Kegel J."/>
            <person name="Klute M.J."/>
            <person name="Kuo A."/>
            <person name="Lefebvre S.C."/>
            <person name="Maumus F."/>
            <person name="Mayer C."/>
            <person name="Miller J."/>
            <person name="Monier A."/>
            <person name="Salamov A."/>
            <person name="Young J."/>
            <person name="Aguilar M."/>
            <person name="Claverie J.M."/>
            <person name="Frickenhaus S."/>
            <person name="Gonzalez K."/>
            <person name="Herman E.K."/>
            <person name="Lin Y.C."/>
            <person name="Napier J."/>
            <person name="Ogata H."/>
            <person name="Sarno A.F."/>
            <person name="Shmutz J."/>
            <person name="Schroeder D."/>
            <person name="de Vargas C."/>
            <person name="Verret F."/>
            <person name="von Dassow P."/>
            <person name="Valentin K."/>
            <person name="Van de Peer Y."/>
            <person name="Wheeler G."/>
            <person name="Dacks J.B."/>
            <person name="Delwiche C.F."/>
            <person name="Dyhrman S.T."/>
            <person name="Glockner G."/>
            <person name="John U."/>
            <person name="Richards T."/>
            <person name="Worden A.Z."/>
            <person name="Zhang X."/>
            <person name="Grigoriev I.V."/>
            <person name="Allen A.E."/>
            <person name="Bidle K."/>
            <person name="Borodovsky M."/>
            <person name="Bowler C."/>
            <person name="Brownlee C."/>
            <person name="Cock J.M."/>
            <person name="Elias M."/>
            <person name="Gladyshev V.N."/>
            <person name="Groth M."/>
            <person name="Guda C."/>
            <person name="Hadaegh A."/>
            <person name="Iglesias-Rodriguez M.D."/>
            <person name="Jenkins J."/>
            <person name="Jones B.M."/>
            <person name="Lawson T."/>
            <person name="Leese F."/>
            <person name="Lindquist E."/>
            <person name="Lobanov A."/>
            <person name="Lomsadze A."/>
            <person name="Malik S.B."/>
            <person name="Marsh M.E."/>
            <person name="Mackinder L."/>
            <person name="Mock T."/>
            <person name="Mueller-Roeber B."/>
            <person name="Pagarete A."/>
            <person name="Parker M."/>
            <person name="Probert I."/>
            <person name="Quesneville H."/>
            <person name="Raines C."/>
            <person name="Rensing S.A."/>
            <person name="Riano-Pachon D.M."/>
            <person name="Richier S."/>
            <person name="Rokitta S."/>
            <person name="Shiraiwa Y."/>
            <person name="Soanes D.M."/>
            <person name="van der Giezen M."/>
            <person name="Wahlund T.M."/>
            <person name="Williams B."/>
            <person name="Wilson W."/>
            <person name="Wolfe G."/>
            <person name="Wurch L.L."/>
        </authorList>
    </citation>
    <scope>NUCLEOTIDE SEQUENCE</scope>
</reference>
<organism evidence="2 3">
    <name type="scientific">Emiliania huxleyi (strain CCMP1516)</name>
    <dbReference type="NCBI Taxonomy" id="280463"/>
    <lineage>
        <taxon>Eukaryota</taxon>
        <taxon>Haptista</taxon>
        <taxon>Haptophyta</taxon>
        <taxon>Prymnesiophyceae</taxon>
        <taxon>Isochrysidales</taxon>
        <taxon>Noelaerhabdaceae</taxon>
        <taxon>Emiliania</taxon>
    </lineage>
</organism>
<evidence type="ECO:0000256" key="1">
    <source>
        <dbReference type="SAM" id="MobiDB-lite"/>
    </source>
</evidence>
<protein>
    <submittedName>
        <fullName evidence="2">Uncharacterized protein</fullName>
    </submittedName>
</protein>
<dbReference type="KEGG" id="ehx:EMIHUDRAFT_224354"/>